<feature type="active site" evidence="9">
    <location>
        <position position="111"/>
    </location>
</feature>
<evidence type="ECO:0000256" key="3">
    <source>
        <dbReference type="ARBA" id="ARBA00022516"/>
    </source>
</evidence>
<dbReference type="CDD" id="cd00830">
    <property type="entry name" value="KAS_III"/>
    <property type="match status" value="1"/>
</dbReference>
<feature type="domain" description="Beta-ketoacyl-[acyl-carrier-protein] synthase III N-terminal" evidence="11">
    <location>
        <begin position="105"/>
        <end position="184"/>
    </location>
</feature>
<comment type="subunit">
    <text evidence="9">Homodimer.</text>
</comment>
<dbReference type="GeneID" id="57365756"/>
<accession>A0AAW8YDI3</accession>
<comment type="pathway">
    <text evidence="9">Lipid metabolism; fatty acid biosynthesis.</text>
</comment>
<evidence type="ECO:0000256" key="9">
    <source>
        <dbReference type="HAMAP-Rule" id="MF_01815"/>
    </source>
</evidence>
<reference evidence="12" key="2">
    <citation type="submission" date="2023-10" db="EMBL/GenBank/DDBJ databases">
        <authorList>
            <person name="Khurajog B."/>
        </authorList>
    </citation>
    <scope>NUCLEOTIDE SEQUENCE</scope>
    <source>
        <strain evidence="12">BF9</strain>
    </source>
</reference>
<keyword evidence="8 9" id="KW-0012">Acyltransferase</keyword>
<dbReference type="InterPro" id="IPR013747">
    <property type="entry name" value="ACP_syn_III_C"/>
</dbReference>
<keyword evidence="5 9" id="KW-0276">Fatty acid metabolism</keyword>
<dbReference type="SUPFAM" id="SSF53901">
    <property type="entry name" value="Thiolase-like"/>
    <property type="match status" value="1"/>
</dbReference>
<dbReference type="InterPro" id="IPR004655">
    <property type="entry name" value="FabH"/>
</dbReference>
<evidence type="ECO:0000259" key="11">
    <source>
        <dbReference type="Pfam" id="PF08545"/>
    </source>
</evidence>
<dbReference type="NCBIfam" id="TIGR00747">
    <property type="entry name" value="fabH"/>
    <property type="match status" value="1"/>
</dbReference>
<keyword evidence="6 9" id="KW-0443">Lipid metabolism</keyword>
<evidence type="ECO:0000256" key="4">
    <source>
        <dbReference type="ARBA" id="ARBA00022679"/>
    </source>
</evidence>
<evidence type="ECO:0000313" key="13">
    <source>
        <dbReference type="Proteomes" id="UP001280897"/>
    </source>
</evidence>
<feature type="active site" evidence="9">
    <location>
        <position position="276"/>
    </location>
</feature>
<dbReference type="InterPro" id="IPR013751">
    <property type="entry name" value="ACP_syn_III_N"/>
</dbReference>
<evidence type="ECO:0000256" key="7">
    <source>
        <dbReference type="ARBA" id="ARBA00023160"/>
    </source>
</evidence>
<keyword evidence="7 9" id="KW-0275">Fatty acid biosynthesis</keyword>
<comment type="function">
    <text evidence="9">Catalyzes the condensation reaction of fatty acid synthesis by the addition to an acyl acceptor of two carbons from malonyl-ACP. Catalyzes the first condensation reaction which initiates fatty acid synthesis and may therefore play a role in governing the total rate of fatty acid production. Possesses both acetoacetyl-ACP synthase and acetyl transacylase activities. Its substrate specificity determines the biosynthesis of branched-chain and/or straight-chain of fatty acids.</text>
</comment>
<sequence length="319" mass="34633">MGLKIIDSAKYSPERIITNDELAQTLDTSDEWISKRTGIKRRHRIGEETNATMATRVAEALLTKTNTVPEEVDLIVVATMSPDYQTPSVAALVQGALKASRAMAFDISAACSGFVYGMSVVNQMLQSPSYHKALLIGSEALSRLLDWQDRSTAVLFGDSAAGVLVENDPASSASLIAERLTTYGDLGEHLTAGNVAALTDSTQSYFFQMNGRKVYEFATNRVPESIQAVLQAAEIDAKDVKYFLLHQANARIIKSVAKRLELPIEKFPINIADYGNTAAASEPLLLAELMQEHKIQRGDIIVFSGFGGGLTIGTNVIKF</sequence>
<protein>
    <recommendedName>
        <fullName evidence="9">Beta-ketoacyl-[acyl-carrier-protein] synthase III</fullName>
        <shortName evidence="9">Beta-ketoacyl-ACP synthase III</shortName>
        <shortName evidence="9">KAS III</shortName>
        <ecNumber evidence="9">2.3.1.180</ecNumber>
    </recommendedName>
    <alternativeName>
        <fullName evidence="9">3-oxoacyl-[acyl-carrier-protein] synthase 3</fullName>
    </alternativeName>
    <alternativeName>
        <fullName evidence="9">3-oxoacyl-[acyl-carrier-protein] synthase III</fullName>
    </alternativeName>
</protein>
<name>A0AAW8YDI3_PEDAC</name>
<keyword evidence="2 9" id="KW-0963">Cytoplasm</keyword>
<evidence type="ECO:0000256" key="6">
    <source>
        <dbReference type="ARBA" id="ARBA00023098"/>
    </source>
</evidence>
<dbReference type="Pfam" id="PF08545">
    <property type="entry name" value="ACP_syn_III"/>
    <property type="match status" value="1"/>
</dbReference>
<dbReference type="EC" id="2.3.1.180" evidence="9"/>
<evidence type="ECO:0000256" key="5">
    <source>
        <dbReference type="ARBA" id="ARBA00022832"/>
    </source>
</evidence>
<evidence type="ECO:0000256" key="1">
    <source>
        <dbReference type="ARBA" id="ARBA00008642"/>
    </source>
</evidence>
<keyword evidence="3 9" id="KW-0444">Lipid biosynthesis</keyword>
<dbReference type="InterPro" id="IPR016039">
    <property type="entry name" value="Thiolase-like"/>
</dbReference>
<organism evidence="12 13">
    <name type="scientific">Pediococcus acidilactici</name>
    <dbReference type="NCBI Taxonomy" id="1254"/>
    <lineage>
        <taxon>Bacteria</taxon>
        <taxon>Bacillati</taxon>
        <taxon>Bacillota</taxon>
        <taxon>Bacilli</taxon>
        <taxon>Lactobacillales</taxon>
        <taxon>Lactobacillaceae</taxon>
        <taxon>Pediococcus</taxon>
        <taxon>Pediococcus acidilactici group</taxon>
    </lineage>
</organism>
<comment type="caution">
    <text evidence="12">The sequence shown here is derived from an EMBL/GenBank/DDBJ whole genome shotgun (WGS) entry which is preliminary data.</text>
</comment>
<dbReference type="GO" id="GO:0033818">
    <property type="term" value="F:beta-ketoacyl-acyl-carrier-protein synthase III activity"/>
    <property type="evidence" value="ECO:0007669"/>
    <property type="project" value="UniProtKB-UniRule"/>
</dbReference>
<evidence type="ECO:0000313" key="12">
    <source>
        <dbReference type="EMBL" id="MDV2620260.1"/>
    </source>
</evidence>
<gene>
    <name evidence="9" type="primary">fabH</name>
    <name evidence="12" type="ORF">R0G89_00725</name>
</gene>
<dbReference type="Proteomes" id="UP001280897">
    <property type="component" value="Unassembled WGS sequence"/>
</dbReference>
<dbReference type="Pfam" id="PF08541">
    <property type="entry name" value="ACP_syn_III_C"/>
    <property type="match status" value="1"/>
</dbReference>
<dbReference type="RefSeq" id="WP_008842124.1">
    <property type="nucleotide sequence ID" value="NZ_CP018763.1"/>
</dbReference>
<dbReference type="GO" id="GO:0044550">
    <property type="term" value="P:secondary metabolite biosynthetic process"/>
    <property type="evidence" value="ECO:0007669"/>
    <property type="project" value="TreeGrafter"/>
</dbReference>
<comment type="subcellular location">
    <subcellularLocation>
        <location evidence="9">Cytoplasm</location>
    </subcellularLocation>
</comment>
<proteinExistence type="inferred from homology"/>
<feature type="region of interest" description="ACP-binding" evidence="9">
    <location>
        <begin position="247"/>
        <end position="251"/>
    </location>
</feature>
<dbReference type="GO" id="GO:0004315">
    <property type="term" value="F:3-oxoacyl-[acyl-carrier-protein] synthase activity"/>
    <property type="evidence" value="ECO:0007669"/>
    <property type="project" value="InterPro"/>
</dbReference>
<comment type="similarity">
    <text evidence="1 9">Belongs to the thiolase-like superfamily. FabH family.</text>
</comment>
<evidence type="ECO:0000259" key="10">
    <source>
        <dbReference type="Pfam" id="PF08541"/>
    </source>
</evidence>
<keyword evidence="9" id="KW-0511">Multifunctional enzyme</keyword>
<dbReference type="NCBIfam" id="NF006829">
    <property type="entry name" value="PRK09352.1"/>
    <property type="match status" value="1"/>
</dbReference>
<comment type="domain">
    <text evidence="9">The last Arg residue of the ACP-binding site is essential for the weak association between ACP/AcpP and FabH.</text>
</comment>
<dbReference type="AlphaFoldDB" id="A0AAW8YDI3"/>
<dbReference type="GO" id="GO:0005737">
    <property type="term" value="C:cytoplasm"/>
    <property type="evidence" value="ECO:0007669"/>
    <property type="project" value="UniProtKB-SubCell"/>
</dbReference>
<dbReference type="PANTHER" id="PTHR34069">
    <property type="entry name" value="3-OXOACYL-[ACYL-CARRIER-PROTEIN] SYNTHASE 3"/>
    <property type="match status" value="1"/>
</dbReference>
<evidence type="ECO:0000256" key="2">
    <source>
        <dbReference type="ARBA" id="ARBA00022490"/>
    </source>
</evidence>
<dbReference type="HAMAP" id="MF_01815">
    <property type="entry name" value="FabH"/>
    <property type="match status" value="1"/>
</dbReference>
<comment type="catalytic activity">
    <reaction evidence="9">
        <text>malonyl-[ACP] + acetyl-CoA + H(+) = 3-oxobutanoyl-[ACP] + CO2 + CoA</text>
        <dbReference type="Rhea" id="RHEA:12080"/>
        <dbReference type="Rhea" id="RHEA-COMP:9623"/>
        <dbReference type="Rhea" id="RHEA-COMP:9625"/>
        <dbReference type="ChEBI" id="CHEBI:15378"/>
        <dbReference type="ChEBI" id="CHEBI:16526"/>
        <dbReference type="ChEBI" id="CHEBI:57287"/>
        <dbReference type="ChEBI" id="CHEBI:57288"/>
        <dbReference type="ChEBI" id="CHEBI:78449"/>
        <dbReference type="ChEBI" id="CHEBI:78450"/>
        <dbReference type="EC" id="2.3.1.180"/>
    </reaction>
</comment>
<feature type="domain" description="Beta-ketoacyl-[acyl-carrier-protein] synthase III C-terminal" evidence="10">
    <location>
        <begin position="230"/>
        <end position="318"/>
    </location>
</feature>
<dbReference type="PANTHER" id="PTHR34069:SF2">
    <property type="entry name" value="BETA-KETOACYL-[ACYL-CARRIER-PROTEIN] SYNTHASE III"/>
    <property type="match status" value="1"/>
</dbReference>
<reference evidence="12" key="1">
    <citation type="journal article" date="2023" name="PeerJ">
        <title>Selection and evaluation of lactic acid bacteria from chicken feces in Thailand as potential probiotics.</title>
        <authorList>
            <person name="Khurajog B."/>
            <person name="Disastra Y."/>
            <person name="Lawwyne L.D."/>
            <person name="Sirichokchatchawan W."/>
            <person name="Niyomtham W."/>
            <person name="Yindee J."/>
            <person name="Hampson D.J."/>
            <person name="Prapasarakul N."/>
        </authorList>
    </citation>
    <scope>NUCLEOTIDE SEQUENCE</scope>
    <source>
        <strain evidence="12">BF9</strain>
    </source>
</reference>
<dbReference type="EMBL" id="JAWJAV010000001">
    <property type="protein sequence ID" value="MDV2620260.1"/>
    <property type="molecule type" value="Genomic_DNA"/>
</dbReference>
<feature type="active site" evidence="9">
    <location>
        <position position="246"/>
    </location>
</feature>
<dbReference type="Gene3D" id="3.40.47.10">
    <property type="match status" value="1"/>
</dbReference>
<dbReference type="GO" id="GO:0006633">
    <property type="term" value="P:fatty acid biosynthetic process"/>
    <property type="evidence" value="ECO:0007669"/>
    <property type="project" value="UniProtKB-UniRule"/>
</dbReference>
<keyword evidence="4 9" id="KW-0808">Transferase</keyword>
<evidence type="ECO:0000256" key="8">
    <source>
        <dbReference type="ARBA" id="ARBA00023315"/>
    </source>
</evidence>